<keyword evidence="4 7" id="KW-0812">Transmembrane</keyword>
<dbReference type="InterPro" id="IPR035906">
    <property type="entry name" value="MetI-like_sf"/>
</dbReference>
<dbReference type="EMBL" id="CP027059">
    <property type="protein sequence ID" value="UQZ81170.1"/>
    <property type="molecule type" value="Genomic_DNA"/>
</dbReference>
<evidence type="ECO:0000256" key="3">
    <source>
        <dbReference type="ARBA" id="ARBA00022475"/>
    </source>
</evidence>
<keyword evidence="2 7" id="KW-0813">Transport</keyword>
<evidence type="ECO:0000256" key="7">
    <source>
        <dbReference type="RuleBase" id="RU363032"/>
    </source>
</evidence>
<dbReference type="Proteomes" id="UP001057134">
    <property type="component" value="Chromosome"/>
</dbReference>
<accession>A0ABY4RGL5</accession>
<evidence type="ECO:0000256" key="5">
    <source>
        <dbReference type="ARBA" id="ARBA00022989"/>
    </source>
</evidence>
<keyword evidence="10" id="KW-1185">Reference proteome</keyword>
<dbReference type="CDD" id="cd06261">
    <property type="entry name" value="TM_PBP2"/>
    <property type="match status" value="1"/>
</dbReference>
<sequence>MTGVTNMQTERKPPSPGMAQAVPAAQIGGSSLARRRLLRRILVRYDLYLMLLIPLAWYLIFQYGPMYGVQIAFKDFQPAKGIMGSKWVGLEHFERFFSSYYFGRLLWNTISISLYSLLFSFPVPILLALLIHEIRSQGFKKWVQNVTYIPHFISVVVIVGMLQLFLGSQTGFINVLLHATGAEKIAFLDSGEWFKSVFISSNIWQNMGWQSIIYIAALSGINPQLYEAAKMDGASRLRRIWHVSLPGILPIIIILLILDVGHFMNIGFEKILLMQNNLNKDASDVIQTFIYTNGIQKGDFSYTAAIGLFNSVINFALLILINRFARKKAETSLW</sequence>
<organism evidence="9 10">
    <name type="scientific">Paenibacillus konkukensis</name>
    <dbReference type="NCBI Taxonomy" id="2020716"/>
    <lineage>
        <taxon>Bacteria</taxon>
        <taxon>Bacillati</taxon>
        <taxon>Bacillota</taxon>
        <taxon>Bacilli</taxon>
        <taxon>Bacillales</taxon>
        <taxon>Paenibacillaceae</taxon>
        <taxon>Paenibacillus</taxon>
    </lineage>
</organism>
<evidence type="ECO:0000313" key="10">
    <source>
        <dbReference type="Proteomes" id="UP001057134"/>
    </source>
</evidence>
<comment type="subcellular location">
    <subcellularLocation>
        <location evidence="1 7">Cell membrane</location>
        <topology evidence="1 7">Multi-pass membrane protein</topology>
    </subcellularLocation>
</comment>
<feature type="domain" description="ABC transmembrane type-1" evidence="8">
    <location>
        <begin position="106"/>
        <end position="321"/>
    </location>
</feature>
<feature type="transmembrane region" description="Helical" evidence="7">
    <location>
        <begin position="207"/>
        <end position="226"/>
    </location>
</feature>
<reference evidence="9" key="2">
    <citation type="journal article" date="2021" name="J Anim Sci Technol">
        <title>Complete genome sequence of Paenibacillus konkukensis sp. nov. SK3146 as a potential probiotic strain.</title>
        <authorList>
            <person name="Jung H.I."/>
            <person name="Park S."/>
            <person name="Niu K.M."/>
            <person name="Lee S.W."/>
            <person name="Kothari D."/>
            <person name="Yi K.J."/>
            <person name="Kim S.K."/>
        </authorList>
    </citation>
    <scope>NUCLEOTIDE SEQUENCE</scope>
    <source>
        <strain evidence="9">SK3146</strain>
    </source>
</reference>
<comment type="similarity">
    <text evidence="7">Belongs to the binding-protein-dependent transport system permease family.</text>
</comment>
<keyword evidence="6 7" id="KW-0472">Membrane</keyword>
<keyword evidence="3" id="KW-1003">Cell membrane</keyword>
<dbReference type="PROSITE" id="PS50928">
    <property type="entry name" value="ABC_TM1"/>
    <property type="match status" value="1"/>
</dbReference>
<gene>
    <name evidence="9" type="primary">yteP_10</name>
    <name evidence="9" type="ORF">SK3146_00326</name>
</gene>
<evidence type="ECO:0000259" key="8">
    <source>
        <dbReference type="PROSITE" id="PS50928"/>
    </source>
</evidence>
<feature type="transmembrane region" description="Helical" evidence="7">
    <location>
        <begin position="300"/>
        <end position="321"/>
    </location>
</feature>
<feature type="transmembrane region" description="Helical" evidence="7">
    <location>
        <begin position="105"/>
        <end position="130"/>
    </location>
</feature>
<feature type="transmembrane region" description="Helical" evidence="7">
    <location>
        <begin position="247"/>
        <end position="268"/>
    </location>
</feature>
<evidence type="ECO:0000256" key="2">
    <source>
        <dbReference type="ARBA" id="ARBA00022448"/>
    </source>
</evidence>
<proteinExistence type="inferred from homology"/>
<dbReference type="InterPro" id="IPR050809">
    <property type="entry name" value="UgpAE/MalFG_permease"/>
</dbReference>
<reference evidence="9" key="1">
    <citation type="submission" date="2018-02" db="EMBL/GenBank/DDBJ databases">
        <authorList>
            <person name="Kim S.-K."/>
            <person name="Jung H.-I."/>
            <person name="Lee S.-W."/>
        </authorList>
    </citation>
    <scope>NUCLEOTIDE SEQUENCE</scope>
    <source>
        <strain evidence="9">SK3146</strain>
    </source>
</reference>
<feature type="transmembrane region" description="Helical" evidence="7">
    <location>
        <begin position="41"/>
        <end position="60"/>
    </location>
</feature>
<evidence type="ECO:0000256" key="1">
    <source>
        <dbReference type="ARBA" id="ARBA00004651"/>
    </source>
</evidence>
<dbReference type="PANTHER" id="PTHR43227:SF11">
    <property type="entry name" value="BLL4140 PROTEIN"/>
    <property type="match status" value="1"/>
</dbReference>
<dbReference type="SUPFAM" id="SSF161098">
    <property type="entry name" value="MetI-like"/>
    <property type="match status" value="1"/>
</dbReference>
<evidence type="ECO:0000256" key="6">
    <source>
        <dbReference type="ARBA" id="ARBA00023136"/>
    </source>
</evidence>
<evidence type="ECO:0000256" key="4">
    <source>
        <dbReference type="ARBA" id="ARBA00022692"/>
    </source>
</evidence>
<dbReference type="Gene3D" id="1.10.3720.10">
    <property type="entry name" value="MetI-like"/>
    <property type="match status" value="1"/>
</dbReference>
<name>A0ABY4RGL5_9BACL</name>
<feature type="transmembrane region" description="Helical" evidence="7">
    <location>
        <begin position="142"/>
        <end position="166"/>
    </location>
</feature>
<keyword evidence="5 7" id="KW-1133">Transmembrane helix</keyword>
<dbReference type="InterPro" id="IPR000515">
    <property type="entry name" value="MetI-like"/>
</dbReference>
<dbReference type="PANTHER" id="PTHR43227">
    <property type="entry name" value="BLL4140 PROTEIN"/>
    <property type="match status" value="1"/>
</dbReference>
<evidence type="ECO:0000313" key="9">
    <source>
        <dbReference type="EMBL" id="UQZ81170.1"/>
    </source>
</evidence>
<dbReference type="Pfam" id="PF00528">
    <property type="entry name" value="BPD_transp_1"/>
    <property type="match status" value="1"/>
</dbReference>
<protein>
    <submittedName>
        <fullName evidence="9">Multiple-sugar transport system permease YteP</fullName>
    </submittedName>
</protein>